<proteinExistence type="inferred from homology"/>
<dbReference type="PATRIC" id="fig|1562970.3.peg.738"/>
<evidence type="ECO:0000259" key="9">
    <source>
        <dbReference type="Pfam" id="PF12704"/>
    </source>
</evidence>
<feature type="domain" description="MacB-like periplasmic core" evidence="9">
    <location>
        <begin position="19"/>
        <end position="236"/>
    </location>
</feature>
<organism evidence="10 11">
    <name type="scientific">Fermentimonas caenicola</name>
    <dbReference type="NCBI Taxonomy" id="1562970"/>
    <lineage>
        <taxon>Bacteria</taxon>
        <taxon>Pseudomonadati</taxon>
        <taxon>Bacteroidota</taxon>
        <taxon>Bacteroidia</taxon>
        <taxon>Bacteroidales</taxon>
        <taxon>Dysgonomonadaceae</taxon>
        <taxon>Fermentimonas</taxon>
    </lineage>
</organism>
<accession>A0A098BZ97</accession>
<evidence type="ECO:0000256" key="5">
    <source>
        <dbReference type="ARBA" id="ARBA00023136"/>
    </source>
</evidence>
<evidence type="ECO:0000259" key="8">
    <source>
        <dbReference type="Pfam" id="PF02687"/>
    </source>
</evidence>
<dbReference type="AlphaFoldDB" id="A0A098BZ97"/>
<evidence type="ECO:0008006" key="12">
    <source>
        <dbReference type="Google" id="ProtNLM"/>
    </source>
</evidence>
<keyword evidence="5 7" id="KW-0472">Membrane</keyword>
<dbReference type="KEGG" id="pbt:ING2E5B_0739"/>
<keyword evidence="11" id="KW-1185">Reference proteome</keyword>
<keyword evidence="3 7" id="KW-0812">Transmembrane</keyword>
<dbReference type="Pfam" id="PF12704">
    <property type="entry name" value="MacB_PCD"/>
    <property type="match status" value="1"/>
</dbReference>
<dbReference type="InterPro" id="IPR025857">
    <property type="entry name" value="MacB_PCD"/>
</dbReference>
<dbReference type="InterPro" id="IPR003838">
    <property type="entry name" value="ABC3_permease_C"/>
</dbReference>
<gene>
    <name evidence="10" type="ORF">ING2E5B_0739</name>
</gene>
<feature type="transmembrane region" description="Helical" evidence="7">
    <location>
        <begin position="273"/>
        <end position="302"/>
    </location>
</feature>
<keyword evidence="4 7" id="KW-1133">Transmembrane helix</keyword>
<dbReference type="HOGENOM" id="CLU_000604_8_0_10"/>
<sequence length="420" mass="46697">MIDLLQEIFETLKKNKMRTTLTGLSVSWGIFILIVLLGAGNGLQNGVIQNFSSRAVNRVNLYPGRTSIPHNGLKSDRQLSFTNEEVDFIREEVSESRLITARLNNTMNITYGNEFGSYEIRGVMPNYWLIEKLIIKPGDGRFINHLDMKEHNKVIVLDKKIADLLFPGESAIGKTVKVGNLMFKVVGINSKKEDWGGSRAYIPFTTSQSIFNPSGKFYNIVFTVDGLNTKEANDKFNETLRTMMSRRLNFNPEDEQALWISNAQSEYVETMKIFGGITLFVTIIGILTLIAGIVGVSNIMLVSVKERTREIGIRKAIGAKPSSILKTIILESIIITTIFGYIGLIMGIGLTEIVNFIMEQAANGQPVSDEPQMSVFTNPTVEIGYAIFATIVLIISGVIAGYLPARKAVKVKPIEAMRQE</sequence>
<feature type="domain" description="ABC3 transporter permease C-terminal" evidence="8">
    <location>
        <begin position="283"/>
        <end position="413"/>
    </location>
</feature>
<evidence type="ECO:0000256" key="2">
    <source>
        <dbReference type="ARBA" id="ARBA00022475"/>
    </source>
</evidence>
<dbReference type="PANTHER" id="PTHR30572:SF4">
    <property type="entry name" value="ABC TRANSPORTER PERMEASE YTRF"/>
    <property type="match status" value="1"/>
</dbReference>
<dbReference type="Proteomes" id="UP000032417">
    <property type="component" value="Chromosome 1"/>
</dbReference>
<dbReference type="PANTHER" id="PTHR30572">
    <property type="entry name" value="MEMBRANE COMPONENT OF TRANSPORTER-RELATED"/>
    <property type="match status" value="1"/>
</dbReference>
<dbReference type="InterPro" id="IPR050250">
    <property type="entry name" value="Macrolide_Exporter_MacB"/>
</dbReference>
<evidence type="ECO:0000256" key="7">
    <source>
        <dbReference type="SAM" id="Phobius"/>
    </source>
</evidence>
<dbReference type="Pfam" id="PF02687">
    <property type="entry name" value="FtsX"/>
    <property type="match status" value="1"/>
</dbReference>
<dbReference type="STRING" id="1562970.ING2E5B_0739"/>
<feature type="transmembrane region" description="Helical" evidence="7">
    <location>
        <begin position="21"/>
        <end position="43"/>
    </location>
</feature>
<name>A0A098BZ97_9BACT</name>
<keyword evidence="2" id="KW-1003">Cell membrane</keyword>
<feature type="transmembrane region" description="Helical" evidence="7">
    <location>
        <begin position="323"/>
        <end position="348"/>
    </location>
</feature>
<reference evidence="10 11" key="1">
    <citation type="submission" date="2014-08" db="EMBL/GenBank/DDBJ databases">
        <authorList>
            <person name="Wibberg D."/>
        </authorList>
    </citation>
    <scope>NUCLEOTIDE SEQUENCE [LARGE SCALE GENOMIC DNA]</scope>
    <source>
        <strain evidence="11">ING2-E5B</strain>
    </source>
</reference>
<evidence type="ECO:0000313" key="11">
    <source>
        <dbReference type="Proteomes" id="UP000032417"/>
    </source>
</evidence>
<evidence type="ECO:0000256" key="1">
    <source>
        <dbReference type="ARBA" id="ARBA00004651"/>
    </source>
</evidence>
<feature type="transmembrane region" description="Helical" evidence="7">
    <location>
        <begin position="383"/>
        <end position="403"/>
    </location>
</feature>
<dbReference type="EMBL" id="LN515532">
    <property type="protein sequence ID" value="CEA15506.1"/>
    <property type="molecule type" value="Genomic_DNA"/>
</dbReference>
<comment type="similarity">
    <text evidence="6">Belongs to the ABC-4 integral membrane protein family.</text>
</comment>
<dbReference type="OrthoDB" id="9770036at2"/>
<evidence type="ECO:0000313" key="10">
    <source>
        <dbReference type="EMBL" id="CEA15506.1"/>
    </source>
</evidence>
<evidence type="ECO:0000256" key="3">
    <source>
        <dbReference type="ARBA" id="ARBA00022692"/>
    </source>
</evidence>
<evidence type="ECO:0000256" key="4">
    <source>
        <dbReference type="ARBA" id="ARBA00022989"/>
    </source>
</evidence>
<comment type="subcellular location">
    <subcellularLocation>
        <location evidence="1">Cell membrane</location>
        <topology evidence="1">Multi-pass membrane protein</topology>
    </subcellularLocation>
</comment>
<dbReference type="GO" id="GO:0022857">
    <property type="term" value="F:transmembrane transporter activity"/>
    <property type="evidence" value="ECO:0007669"/>
    <property type="project" value="TreeGrafter"/>
</dbReference>
<dbReference type="GO" id="GO:0005886">
    <property type="term" value="C:plasma membrane"/>
    <property type="evidence" value="ECO:0007669"/>
    <property type="project" value="UniProtKB-SubCell"/>
</dbReference>
<protein>
    <recommendedName>
        <fullName evidence="12">ABC transporter permease</fullName>
    </recommendedName>
</protein>
<evidence type="ECO:0000256" key="6">
    <source>
        <dbReference type="ARBA" id="ARBA00038076"/>
    </source>
</evidence>